<evidence type="ECO:0000313" key="2">
    <source>
        <dbReference type="EMBL" id="QPG94970.1"/>
    </source>
</evidence>
<feature type="compositionally biased region" description="Basic residues" evidence="1">
    <location>
        <begin position="43"/>
        <end position="55"/>
    </location>
</feature>
<dbReference type="OrthoDB" id="5232836at2759"/>
<feature type="compositionally biased region" description="Acidic residues" evidence="1">
    <location>
        <begin position="87"/>
        <end position="108"/>
    </location>
</feature>
<feature type="compositionally biased region" description="Acidic residues" evidence="1">
    <location>
        <begin position="698"/>
        <end position="710"/>
    </location>
</feature>
<organism evidence="2 3">
    <name type="scientific">Epichloe festucae (strain Fl1)</name>
    <dbReference type="NCBI Taxonomy" id="877507"/>
    <lineage>
        <taxon>Eukaryota</taxon>
        <taxon>Fungi</taxon>
        <taxon>Dikarya</taxon>
        <taxon>Ascomycota</taxon>
        <taxon>Pezizomycotina</taxon>
        <taxon>Sordariomycetes</taxon>
        <taxon>Hypocreomycetidae</taxon>
        <taxon>Hypocreales</taxon>
        <taxon>Clavicipitaceae</taxon>
        <taxon>Epichloe</taxon>
    </lineage>
</organism>
<feature type="region of interest" description="Disordered" evidence="1">
    <location>
        <begin position="754"/>
        <end position="788"/>
    </location>
</feature>
<feature type="compositionally biased region" description="Low complexity" evidence="1">
    <location>
        <begin position="754"/>
        <end position="765"/>
    </location>
</feature>
<evidence type="ECO:0000313" key="3">
    <source>
        <dbReference type="Proteomes" id="UP000594364"/>
    </source>
</evidence>
<feature type="compositionally biased region" description="Basic and acidic residues" evidence="1">
    <location>
        <begin position="74"/>
        <end position="86"/>
    </location>
</feature>
<accession>A0A7S9KME1</accession>
<feature type="compositionally biased region" description="Polar residues" evidence="1">
    <location>
        <begin position="1032"/>
        <end position="1041"/>
    </location>
</feature>
<proteinExistence type="predicted"/>
<protein>
    <submittedName>
        <fullName evidence="2">Uncharacterized protein</fullName>
    </submittedName>
</protein>
<evidence type="ECO:0000256" key="1">
    <source>
        <dbReference type="SAM" id="MobiDB-lite"/>
    </source>
</evidence>
<keyword evidence="3" id="KW-1185">Reference proteome</keyword>
<sequence>MPPRHPLPSAAVRTPSAPSTAVTTRDTKRGASGDDQQQVYGHKNAKRVRISHTGHHACDHNGDESDDEPDEEEHVGKYEMNGHEGDDKDDGDGDGDDDDDDDDEEEPEEVVQIICTFCQTHPYGREMHKIRPCDWSNPRGKYVLECQNCADYRFESNDDAHTCCVLGQKQVWRIYATKHPDDYPQDSACTNCKNNGQENTCDADPLLGLKCSSCVTAKPRPADKAQHDFLQEKEEKTGSDREPYDCNRCYVGGKELAQKPNLRQGYAKWFRHACDICKNRGKKKNDVPCSWLVSRKNWERACDRCEALKMVCMSSGWPVQNPTPPEPPDKWSTLHSLLSGWAECRGGSPYRRGCKACLEGTTHHCRALAREIEYSCSMCWEMGIVCWDAGQPDKSFPLYDFSRVGMGNMCTFSKCKRCKELGRNCDRQRPCDSCVGEQTTTVVDEQGNAVSTCCDDEKDGYNCIERLPHAPGPIYYLALGYGAGGVDDVKDGSKMEHWIGPLFPLYAIDKKPPTEDQKKATSAEKREKTRKLTDQIREALGKHDTATVAALVAGEKKPKKEVAVRRTENKMTLTSIAQDMRQAVLPPGQPPLGTDLAPNVSGTGPRVRVGEPDGQASRVQDKRIDQLSSQELAAMVIAKWPGNSEPYPPNRHPEYDGAIERGRQEVASLKAEEGQTVPAKRRVRPRPSRRRVNRDAGDGQDDDDEPYGDDVKWEDEFDVEIDHVPHRHHHHYGHELVSNPDDVNEGNQLLLLQQQRQQQQGQYQQTSVAVDPAHSRMLSSGQPQQTQQTGLAPYYVNDTFGHNQVNNQASWDPQQGYMSSITATAPPPRWSQVWHHQLCPFSTGPDSNINGNRSANHPAQMHASSSYTLPSLLPPLLPSTSIINPLDMYNHAAIQGPLVDPTLLLGNHHQSRITSTYPLMEYSATLPASSQARFPQQQQGQQQHQQHQQQQQQQQQYQHQQQQHQHQHQQHQQQQQQHQQQQQQQQYQHQHQHQHQHQQQHQHQHQQQQQQQASGRASLQTYDGAEMAMSFDFQNQASSPIAGSEKSPHSDRDAEGEDVDFQAPFWPR</sequence>
<feature type="region of interest" description="Disordered" evidence="1">
    <location>
        <begin position="509"/>
        <end position="530"/>
    </location>
</feature>
<dbReference type="Proteomes" id="UP000594364">
    <property type="component" value="Chromosome 1"/>
</dbReference>
<feature type="compositionally biased region" description="Basic residues" evidence="1">
    <location>
        <begin position="990"/>
        <end position="1004"/>
    </location>
</feature>
<feature type="compositionally biased region" description="Low complexity" evidence="1">
    <location>
        <begin position="936"/>
        <end position="989"/>
    </location>
</feature>
<feature type="compositionally biased region" description="Basic residues" evidence="1">
    <location>
        <begin position="679"/>
        <end position="692"/>
    </location>
</feature>
<gene>
    <name evidence="2" type="ORF">C2857_007446</name>
</gene>
<feature type="region of interest" description="Disordered" evidence="1">
    <location>
        <begin position="1"/>
        <end position="108"/>
    </location>
</feature>
<feature type="compositionally biased region" description="Low complexity" evidence="1">
    <location>
        <begin position="778"/>
        <end position="788"/>
    </location>
</feature>
<feature type="region of interest" description="Disordered" evidence="1">
    <location>
        <begin position="668"/>
        <end position="710"/>
    </location>
</feature>
<feature type="region of interest" description="Disordered" evidence="1">
    <location>
        <begin position="927"/>
        <end position="1068"/>
    </location>
</feature>
<name>A0A7S9KME1_EPIFF</name>
<feature type="compositionally biased region" description="Acidic residues" evidence="1">
    <location>
        <begin position="64"/>
        <end position="73"/>
    </location>
</feature>
<dbReference type="AlphaFoldDB" id="A0A7S9KME1"/>
<reference evidence="2 3" key="1">
    <citation type="journal article" date="2018" name="PLoS Genet.">
        <title>Repeat elements organise 3D genome structure and mediate transcription in the filamentous fungus Epichloe festucae.</title>
        <authorList>
            <person name="Winter D.J."/>
            <person name="Ganley A.R.D."/>
            <person name="Young C.A."/>
            <person name="Liachko I."/>
            <person name="Schardl C.L."/>
            <person name="Dupont P.Y."/>
            <person name="Berry D."/>
            <person name="Ram A."/>
            <person name="Scott B."/>
            <person name="Cox M.P."/>
        </authorList>
    </citation>
    <scope>NUCLEOTIDE SEQUENCE [LARGE SCALE GENOMIC DNA]</scope>
    <source>
        <strain evidence="2 3">Fl1</strain>
    </source>
</reference>
<dbReference type="EMBL" id="CP031385">
    <property type="protein sequence ID" value="QPG94970.1"/>
    <property type="molecule type" value="Genomic_DNA"/>
</dbReference>